<dbReference type="InterPro" id="IPR015797">
    <property type="entry name" value="NUDIX_hydrolase-like_dom_sf"/>
</dbReference>
<comment type="similarity">
    <text evidence="3">Belongs to the Nudix hydrolase family.</text>
</comment>
<keyword evidence="2 3" id="KW-0378">Hydrolase</keyword>
<dbReference type="RefSeq" id="WP_306979030.1">
    <property type="nucleotide sequence ID" value="NZ_JAUSUA010000001.1"/>
</dbReference>
<dbReference type="EMBL" id="JAUSUA010000001">
    <property type="protein sequence ID" value="MDQ0205385.1"/>
    <property type="molecule type" value="Genomic_DNA"/>
</dbReference>
<comment type="cofactor">
    <cofactor evidence="1">
        <name>Mg(2+)</name>
        <dbReference type="ChEBI" id="CHEBI:18420"/>
    </cofactor>
</comment>
<dbReference type="PROSITE" id="PS00893">
    <property type="entry name" value="NUDIX_BOX"/>
    <property type="match status" value="1"/>
</dbReference>
<dbReference type="Proteomes" id="UP001225034">
    <property type="component" value="Unassembled WGS sequence"/>
</dbReference>
<feature type="domain" description="Nudix hydrolase" evidence="4">
    <location>
        <begin position="2"/>
        <end position="121"/>
    </location>
</feature>
<gene>
    <name evidence="5" type="ORF">J2S05_000159</name>
</gene>
<protein>
    <submittedName>
        <fullName evidence="5">ADP-ribose pyrophosphatase YjhB (NUDIX family)</fullName>
    </submittedName>
</protein>
<accession>A0ABT9YC19</accession>
<dbReference type="InterPro" id="IPR020476">
    <property type="entry name" value="Nudix_hydrolase"/>
</dbReference>
<evidence type="ECO:0000256" key="1">
    <source>
        <dbReference type="ARBA" id="ARBA00001946"/>
    </source>
</evidence>
<dbReference type="InterPro" id="IPR000086">
    <property type="entry name" value="NUDIX_hydrolase_dom"/>
</dbReference>
<organism evidence="5 6">
    <name type="scientific">Alkalicoccobacillus murimartini</name>
    <dbReference type="NCBI Taxonomy" id="171685"/>
    <lineage>
        <taxon>Bacteria</taxon>
        <taxon>Bacillati</taxon>
        <taxon>Bacillota</taxon>
        <taxon>Bacilli</taxon>
        <taxon>Bacillales</taxon>
        <taxon>Bacillaceae</taxon>
        <taxon>Alkalicoccobacillus</taxon>
    </lineage>
</organism>
<name>A0ABT9YC19_9BACI</name>
<dbReference type="PANTHER" id="PTHR43046:SF2">
    <property type="entry name" value="8-OXO-DGTP DIPHOSPHATASE-RELATED"/>
    <property type="match status" value="1"/>
</dbReference>
<evidence type="ECO:0000256" key="3">
    <source>
        <dbReference type="RuleBase" id="RU003476"/>
    </source>
</evidence>
<evidence type="ECO:0000313" key="5">
    <source>
        <dbReference type="EMBL" id="MDQ0205385.1"/>
    </source>
</evidence>
<dbReference type="PROSITE" id="PS51462">
    <property type="entry name" value="NUDIX"/>
    <property type="match status" value="1"/>
</dbReference>
<evidence type="ECO:0000259" key="4">
    <source>
        <dbReference type="PROSITE" id="PS51462"/>
    </source>
</evidence>
<dbReference type="Pfam" id="PF00293">
    <property type="entry name" value="NUDIX"/>
    <property type="match status" value="1"/>
</dbReference>
<comment type="caution">
    <text evidence="5">The sequence shown here is derived from an EMBL/GenBank/DDBJ whole genome shotgun (WGS) entry which is preliminary data.</text>
</comment>
<dbReference type="Gene3D" id="3.90.79.10">
    <property type="entry name" value="Nucleoside Triphosphate Pyrophosphohydrolase"/>
    <property type="match status" value="1"/>
</dbReference>
<evidence type="ECO:0000256" key="2">
    <source>
        <dbReference type="ARBA" id="ARBA00022801"/>
    </source>
</evidence>
<proteinExistence type="inferred from homology"/>
<sequence length="131" mass="14686">MPFTITSAVVVYNDEGHILLKKDPLRGWELPGGHVESGESYRRAAVREVKEETGLTVSLHNFLGISQEISRNVCHIWWSGTLISGTPTTCEESLEIGFFNYQQAMNLIKEPDFKTELDHCVKGAPFVLCFA</sequence>
<dbReference type="InterPro" id="IPR020084">
    <property type="entry name" value="NUDIX_hydrolase_CS"/>
</dbReference>
<dbReference type="PRINTS" id="PR00502">
    <property type="entry name" value="NUDIXFAMILY"/>
</dbReference>
<dbReference type="CDD" id="cd02883">
    <property type="entry name" value="NUDIX_Hydrolase"/>
    <property type="match status" value="1"/>
</dbReference>
<keyword evidence="6" id="KW-1185">Reference proteome</keyword>
<dbReference type="PANTHER" id="PTHR43046">
    <property type="entry name" value="GDP-MANNOSE MANNOSYL HYDROLASE"/>
    <property type="match status" value="1"/>
</dbReference>
<dbReference type="SUPFAM" id="SSF55811">
    <property type="entry name" value="Nudix"/>
    <property type="match status" value="1"/>
</dbReference>
<reference evidence="5 6" key="1">
    <citation type="submission" date="2023-07" db="EMBL/GenBank/DDBJ databases">
        <title>Genomic Encyclopedia of Type Strains, Phase IV (KMG-IV): sequencing the most valuable type-strain genomes for metagenomic binning, comparative biology and taxonomic classification.</title>
        <authorList>
            <person name="Goeker M."/>
        </authorList>
    </citation>
    <scope>NUCLEOTIDE SEQUENCE [LARGE SCALE GENOMIC DNA]</scope>
    <source>
        <strain evidence="5 6">DSM 19154</strain>
    </source>
</reference>
<evidence type="ECO:0000313" key="6">
    <source>
        <dbReference type="Proteomes" id="UP001225034"/>
    </source>
</evidence>